<dbReference type="Proteomes" id="UP001549320">
    <property type="component" value="Unassembled WGS sequence"/>
</dbReference>
<dbReference type="Pfam" id="PF07167">
    <property type="entry name" value="PhaC_N"/>
    <property type="match status" value="1"/>
</dbReference>
<evidence type="ECO:0000313" key="6">
    <source>
        <dbReference type="Proteomes" id="UP001549320"/>
    </source>
</evidence>
<evidence type="ECO:0000256" key="1">
    <source>
        <dbReference type="ARBA" id="ARBA00022679"/>
    </source>
</evidence>
<proteinExistence type="predicted"/>
<evidence type="ECO:0000259" key="3">
    <source>
        <dbReference type="Pfam" id="PF07167"/>
    </source>
</evidence>
<reference evidence="5 6" key="1">
    <citation type="submission" date="2024-06" db="EMBL/GenBank/DDBJ databases">
        <title>Sorghum-associated microbial communities from plants grown in Nebraska, USA.</title>
        <authorList>
            <person name="Schachtman D."/>
        </authorList>
    </citation>
    <scope>NUCLEOTIDE SEQUENCE [LARGE SCALE GENOMIC DNA]</scope>
    <source>
        <strain evidence="5 6">2709</strain>
    </source>
</reference>
<protein>
    <submittedName>
        <fullName evidence="5">Polyhydroxyalkanoate synthase</fullName>
        <ecNumber evidence="5">2.3.1.-</ecNumber>
    </submittedName>
</protein>
<dbReference type="InterPro" id="IPR010941">
    <property type="entry name" value="PhaC_N"/>
</dbReference>
<feature type="domain" description="Poly-beta-hydroxybutyrate polymerase N-terminal" evidence="3">
    <location>
        <begin position="88"/>
        <end position="257"/>
    </location>
</feature>
<gene>
    <name evidence="5" type="ORF">ABIE13_002831</name>
</gene>
<keyword evidence="2 5" id="KW-0012">Acyltransferase</keyword>
<evidence type="ECO:0000256" key="2">
    <source>
        <dbReference type="ARBA" id="ARBA00023315"/>
    </source>
</evidence>
<accession>A0ABV2Q9N1</accession>
<sequence>MHAEPTLAPAGPAPADVPLQLILARLANGISPASVLLAQADWLSHLAVSPGKQAELAASAWHKLLQWTLYAGHSCYGESSVCIEPEPRDKRFAAPEWSWPPYRQLAQAFLLQERWWAEAGAGVRGVSRHHEEVAAFAVRQWLDMFAPSNFVPTNPEVLEKTLRSGGANLTGGFSNLWLDAVKLVANGSPRGVERFAVGRDVACTPGRVVMRNRLVELIEYQPSTARVDAEPVFIVPSWIMKYYILDLRPQDSLVKYLVGKGHRVFIVSWRNPDGGDRDLGIEDYLQLGIVAALQAVHERAPGRKVHCAGYCLGGTLLSIAAAAPQTGVPAAMATLTLLAAQTDFAEPGELGLFIDESQIAFLENLMAGRGFLDGREMAGAFALINSRDLVWSRLVHEYLMGAETPMTALRAWNADATRLPARMHSQYLRGLYLNNDLAQGRFRVAGRPVSLADIKLPLFVVSTEQDHVSPWASVYKIHHLAEAPVSFVLVSGGHNVGIVSPASGPAAKPEAHYRIATSPAMGAPTDPQAWKDAAPVVQGSWWPVWHAWLRAHSCARVPAVPVTWPVDDLGTVEAPGTYVHQR</sequence>
<dbReference type="InterPro" id="IPR029058">
    <property type="entry name" value="AB_hydrolase_fold"/>
</dbReference>
<dbReference type="SUPFAM" id="SSF53474">
    <property type="entry name" value="alpha/beta-Hydrolases"/>
    <property type="match status" value="1"/>
</dbReference>
<dbReference type="Gene3D" id="3.40.50.1820">
    <property type="entry name" value="alpha/beta hydrolase"/>
    <property type="match status" value="1"/>
</dbReference>
<dbReference type="EMBL" id="JBEPSH010000005">
    <property type="protein sequence ID" value="MET4577720.1"/>
    <property type="molecule type" value="Genomic_DNA"/>
</dbReference>
<keyword evidence="1 5" id="KW-0808">Transferase</keyword>
<dbReference type="RefSeq" id="WP_354444336.1">
    <property type="nucleotide sequence ID" value="NZ_JBEPSH010000005.1"/>
</dbReference>
<feature type="domain" description="Poly-beta-hydroxybutyrate polymerase N-terminal" evidence="4">
    <location>
        <begin position="14"/>
        <end position="52"/>
    </location>
</feature>
<dbReference type="Pfam" id="PF12551">
    <property type="entry name" value="PHBC_N"/>
    <property type="match status" value="1"/>
</dbReference>
<dbReference type="PANTHER" id="PTHR36837">
    <property type="entry name" value="POLY(3-HYDROXYALKANOATE) POLYMERASE SUBUNIT PHAC"/>
    <property type="match status" value="1"/>
</dbReference>
<dbReference type="GO" id="GO:0016746">
    <property type="term" value="F:acyltransferase activity"/>
    <property type="evidence" value="ECO:0007669"/>
    <property type="project" value="UniProtKB-KW"/>
</dbReference>
<evidence type="ECO:0000259" key="4">
    <source>
        <dbReference type="Pfam" id="PF12551"/>
    </source>
</evidence>
<dbReference type="PANTHER" id="PTHR36837:SF5">
    <property type="entry name" value="POLY-3-HYDROXYBUTYRATE SYNTHASE"/>
    <property type="match status" value="1"/>
</dbReference>
<comment type="caution">
    <text evidence="5">The sequence shown here is derived from an EMBL/GenBank/DDBJ whole genome shotgun (WGS) entry which is preliminary data.</text>
</comment>
<dbReference type="InterPro" id="IPR022211">
    <property type="entry name" value="PHBC_N"/>
</dbReference>
<organism evidence="5 6">
    <name type="scientific">Ottowia thiooxydans</name>
    <dbReference type="NCBI Taxonomy" id="219182"/>
    <lineage>
        <taxon>Bacteria</taxon>
        <taxon>Pseudomonadati</taxon>
        <taxon>Pseudomonadota</taxon>
        <taxon>Betaproteobacteria</taxon>
        <taxon>Burkholderiales</taxon>
        <taxon>Comamonadaceae</taxon>
        <taxon>Ottowia</taxon>
    </lineage>
</organism>
<dbReference type="InterPro" id="IPR051321">
    <property type="entry name" value="PHA/PHB_synthase"/>
</dbReference>
<name>A0ABV2Q9N1_9BURK</name>
<keyword evidence="6" id="KW-1185">Reference proteome</keyword>
<evidence type="ECO:0000313" key="5">
    <source>
        <dbReference type="EMBL" id="MET4577720.1"/>
    </source>
</evidence>
<dbReference type="EC" id="2.3.1.-" evidence="5"/>